<organism evidence="3 4">
    <name type="scientific">Candidatus Woesebacteria bacterium RIFCSPLOWO2_01_FULL_39_10b</name>
    <dbReference type="NCBI Taxonomy" id="1802517"/>
    <lineage>
        <taxon>Bacteria</taxon>
        <taxon>Candidatus Woeseibacteriota</taxon>
    </lineage>
</organism>
<feature type="transmembrane region" description="Helical" evidence="1">
    <location>
        <begin position="150"/>
        <end position="173"/>
    </location>
</feature>
<evidence type="ECO:0000256" key="1">
    <source>
        <dbReference type="SAM" id="Phobius"/>
    </source>
</evidence>
<evidence type="ECO:0000313" key="4">
    <source>
        <dbReference type="Proteomes" id="UP000176404"/>
    </source>
</evidence>
<dbReference type="SUPFAM" id="SSF103481">
    <property type="entry name" value="Multidrug resistance efflux transporter EmrE"/>
    <property type="match status" value="2"/>
</dbReference>
<keyword evidence="1" id="KW-0812">Transmembrane</keyword>
<comment type="caution">
    <text evidence="3">The sequence shown here is derived from an EMBL/GenBank/DDBJ whole genome shotgun (WGS) entry which is preliminary data.</text>
</comment>
<dbReference type="PANTHER" id="PTHR22911">
    <property type="entry name" value="ACYL-MALONYL CONDENSING ENZYME-RELATED"/>
    <property type="match status" value="1"/>
</dbReference>
<dbReference type="EMBL" id="MGHD01000019">
    <property type="protein sequence ID" value="OGM59444.1"/>
    <property type="molecule type" value="Genomic_DNA"/>
</dbReference>
<accession>A0A1F8B5X6</accession>
<dbReference type="GO" id="GO:0016020">
    <property type="term" value="C:membrane"/>
    <property type="evidence" value="ECO:0007669"/>
    <property type="project" value="InterPro"/>
</dbReference>
<feature type="transmembrane region" description="Helical" evidence="1">
    <location>
        <begin position="76"/>
        <end position="94"/>
    </location>
</feature>
<evidence type="ECO:0000313" key="3">
    <source>
        <dbReference type="EMBL" id="OGM59444.1"/>
    </source>
</evidence>
<dbReference type="AlphaFoldDB" id="A0A1F8B5X6"/>
<dbReference type="InterPro" id="IPR000620">
    <property type="entry name" value="EamA_dom"/>
</dbReference>
<dbReference type="InterPro" id="IPR037185">
    <property type="entry name" value="EmrE-like"/>
</dbReference>
<keyword evidence="1" id="KW-1133">Transmembrane helix</keyword>
<protein>
    <recommendedName>
        <fullName evidence="2">EamA domain-containing protein</fullName>
    </recommendedName>
</protein>
<feature type="transmembrane region" description="Helical" evidence="1">
    <location>
        <begin position="12"/>
        <end position="31"/>
    </location>
</feature>
<feature type="transmembrane region" description="Helical" evidence="1">
    <location>
        <begin position="185"/>
        <end position="204"/>
    </location>
</feature>
<feature type="transmembrane region" description="Helical" evidence="1">
    <location>
        <begin position="243"/>
        <end position="264"/>
    </location>
</feature>
<keyword evidence="1" id="KW-0472">Membrane</keyword>
<dbReference type="Pfam" id="PF00892">
    <property type="entry name" value="EamA"/>
    <property type="match status" value="2"/>
</dbReference>
<feature type="domain" description="EamA" evidence="2">
    <location>
        <begin position="155"/>
        <end position="290"/>
    </location>
</feature>
<name>A0A1F8B5X6_9BACT</name>
<evidence type="ECO:0000259" key="2">
    <source>
        <dbReference type="Pfam" id="PF00892"/>
    </source>
</evidence>
<feature type="domain" description="EamA" evidence="2">
    <location>
        <begin position="9"/>
        <end position="143"/>
    </location>
</feature>
<feature type="transmembrane region" description="Helical" evidence="1">
    <location>
        <begin position="37"/>
        <end position="56"/>
    </location>
</feature>
<feature type="transmembrane region" description="Helical" evidence="1">
    <location>
        <begin position="129"/>
        <end position="144"/>
    </location>
</feature>
<proteinExistence type="predicted"/>
<dbReference type="Proteomes" id="UP000176404">
    <property type="component" value="Unassembled WGS sequence"/>
</dbReference>
<feature type="transmembrane region" description="Helical" evidence="1">
    <location>
        <begin position="100"/>
        <end position="120"/>
    </location>
</feature>
<reference evidence="3 4" key="1">
    <citation type="journal article" date="2016" name="Nat. Commun.">
        <title>Thousands of microbial genomes shed light on interconnected biogeochemical processes in an aquifer system.</title>
        <authorList>
            <person name="Anantharaman K."/>
            <person name="Brown C.T."/>
            <person name="Hug L.A."/>
            <person name="Sharon I."/>
            <person name="Castelle C.J."/>
            <person name="Probst A.J."/>
            <person name="Thomas B.C."/>
            <person name="Singh A."/>
            <person name="Wilkins M.J."/>
            <person name="Karaoz U."/>
            <person name="Brodie E.L."/>
            <person name="Williams K.H."/>
            <person name="Hubbard S.S."/>
            <person name="Banfield J.F."/>
        </authorList>
    </citation>
    <scope>NUCLEOTIDE SEQUENCE [LARGE SCALE GENOMIC DNA]</scope>
</reference>
<gene>
    <name evidence="3" type="ORF">A2892_02240</name>
</gene>
<dbReference type="STRING" id="1802517.A2892_02240"/>
<feature type="transmembrane region" description="Helical" evidence="1">
    <location>
        <begin position="216"/>
        <end position="236"/>
    </location>
</feature>
<sequence length="298" mass="33178">MKKDEEKNKGIIALISLAVVYGILPLIPRYLSTSFELLQQVYLRMFAGFLISFLIFRKRIDLNKLLNLPHREWGIIILRAAIYYLLGVTLYTQALLLTKISNVVLIGAIPSTAILGFILLREKITFKKILLVLMSVLGVFIISIKDFSNLFSFGLGETVALLSTLFVSLGLISRRWQTKELNDKEISTSMLFFAALLIFITSLLKGDGLPLNNWGLGVFLTLLLGGLLNAGVSFFMNYGFSRVNAVLASNILATEPVFAAFFAFLVFRELPIPKELAGGLIIISSAIMMNKLESKNNE</sequence>